<dbReference type="InterPro" id="IPR014710">
    <property type="entry name" value="RmlC-like_jellyroll"/>
</dbReference>
<name>A0ABX6P908_9BURK</name>
<dbReference type="InterPro" id="IPR011051">
    <property type="entry name" value="RmlC_Cupin_sf"/>
</dbReference>
<organism evidence="2 3">
    <name type="scientific">Ramlibacter terrae</name>
    <dbReference type="NCBI Taxonomy" id="2732511"/>
    <lineage>
        <taxon>Bacteria</taxon>
        <taxon>Pseudomonadati</taxon>
        <taxon>Pseudomonadota</taxon>
        <taxon>Betaproteobacteria</taxon>
        <taxon>Burkholderiales</taxon>
        <taxon>Comamonadaceae</taxon>
        <taxon>Ramlibacter</taxon>
    </lineage>
</organism>
<evidence type="ECO:0000259" key="1">
    <source>
        <dbReference type="Pfam" id="PF07883"/>
    </source>
</evidence>
<gene>
    <name evidence="2" type="ORF">HK414_26825</name>
</gene>
<dbReference type="InterPro" id="IPR013096">
    <property type="entry name" value="Cupin_2"/>
</dbReference>
<reference evidence="2 3" key="1">
    <citation type="submission" date="2020-05" db="EMBL/GenBank/DDBJ databases">
        <title>Ramlibacter rhizophilus sp. nov., isolated from rhizosphere soil of national flower Mugunghwa from South Korea.</title>
        <authorList>
            <person name="Zheng-Fei Y."/>
            <person name="Huan T."/>
        </authorList>
    </citation>
    <scope>NUCLEOTIDE SEQUENCE [LARGE SCALE GENOMIC DNA]</scope>
    <source>
        <strain evidence="2 3">H242</strain>
    </source>
</reference>
<sequence length="53" mass="5873">MLYILSGTVEVVFHDHSVQVGKGDCIHFPGYLQHRLRRVGRAKAVALLVLSNA</sequence>
<dbReference type="SUPFAM" id="SSF51182">
    <property type="entry name" value="RmlC-like cupins"/>
    <property type="match status" value="1"/>
</dbReference>
<proteinExistence type="predicted"/>
<reference evidence="2 3" key="2">
    <citation type="submission" date="2020-05" db="EMBL/GenBank/DDBJ databases">
        <authorList>
            <person name="Khan S.A."/>
            <person name="Jeon C.O."/>
            <person name="Chun B.H."/>
        </authorList>
    </citation>
    <scope>NUCLEOTIDE SEQUENCE [LARGE SCALE GENOMIC DNA]</scope>
    <source>
        <strain evidence="2 3">H242</strain>
    </source>
</reference>
<dbReference type="EMBL" id="CP053418">
    <property type="protein sequence ID" value="QJW85581.1"/>
    <property type="molecule type" value="Genomic_DNA"/>
</dbReference>
<accession>A0ABX6P908</accession>
<feature type="domain" description="Cupin type-2" evidence="1">
    <location>
        <begin position="2"/>
        <end position="49"/>
    </location>
</feature>
<evidence type="ECO:0000313" key="2">
    <source>
        <dbReference type="EMBL" id="QJW85581.1"/>
    </source>
</evidence>
<protein>
    <submittedName>
        <fullName evidence="2">Cupin domain-containing protein</fullName>
    </submittedName>
</protein>
<keyword evidence="3" id="KW-1185">Reference proteome</keyword>
<dbReference type="CDD" id="cd02209">
    <property type="entry name" value="cupin_XRE_C"/>
    <property type="match status" value="1"/>
</dbReference>
<dbReference type="Proteomes" id="UP000500826">
    <property type="component" value="Chromosome"/>
</dbReference>
<dbReference type="Gene3D" id="2.60.120.10">
    <property type="entry name" value="Jelly Rolls"/>
    <property type="match status" value="1"/>
</dbReference>
<dbReference type="Pfam" id="PF07883">
    <property type="entry name" value="Cupin_2"/>
    <property type="match status" value="1"/>
</dbReference>
<evidence type="ECO:0000313" key="3">
    <source>
        <dbReference type="Proteomes" id="UP000500826"/>
    </source>
</evidence>